<keyword evidence="2" id="KW-1185">Reference proteome</keyword>
<gene>
    <name evidence="1" type="ORF">PVAG01_02060</name>
</gene>
<sequence>MEAIGLVASIASITDAIFKIVDFWQSVENAPAELRSVTLVLRIQANLLLSLDSEREDGSFPGGSLYDSILKDCLQLAKSDVDQLATIVAELERRLGSRNNKLKRTWTQVCIHLKKDTISKLRCNIDSITNIINLLKTSRTQSVVLESHSNIVVLSAQVQATTSKPLSLSTTTLVDHQPYMDGHVSGVTNEISAYSPRQKAKVEEWNRNLGLFSWGTKTTTHCTDPHCKDHASHSKRSYTINFNLGYTSCRKGFQFHFNGNGFQGLVCKTSRVRPDDDEIFQVCRNQDAKRLRQMVECGEASVYDTDERGYSLFTYVMEPRHGLNIEISKVLFEYGAELSYAHHLSHYSTEDLDNLVFYLYDTIAVDLYSCWKIIFWNYSPPRRVLNYLCRESEFDWDGGMEGYQRYLASLLLCNPHDHDLVNYILNEYSKHWENTRKETSSLTLLQAVVEDAIRYSSHVFKQDDFFLMVERLANLDVFVCSSSGTTLDAIIATLYSEYSRLQQSDFVGLLDFFNPVRESSFPKVSQKDNKEKDIEDDSLGRQRKGKIEGITGVTPLGSISSMSLAEEFGNKLCNIMISNWLGFLQHSGKNMREYMEFEQGNHPDGFIKQEASCCRIISVKFEEGNADRELGITVENKMDPRYASLDPEYLCTAVYRRDNCLSRVDPVFIRDGKPVTNMPGSWNDPTPWKTNTELQADSEAQWASRSWYRAGMQARDEAEWEEF</sequence>
<dbReference type="Proteomes" id="UP001629113">
    <property type="component" value="Unassembled WGS sequence"/>
</dbReference>
<organism evidence="1 2">
    <name type="scientific">Phlyctema vagabunda</name>
    <dbReference type="NCBI Taxonomy" id="108571"/>
    <lineage>
        <taxon>Eukaryota</taxon>
        <taxon>Fungi</taxon>
        <taxon>Dikarya</taxon>
        <taxon>Ascomycota</taxon>
        <taxon>Pezizomycotina</taxon>
        <taxon>Leotiomycetes</taxon>
        <taxon>Helotiales</taxon>
        <taxon>Dermateaceae</taxon>
        <taxon>Phlyctema</taxon>
    </lineage>
</organism>
<accession>A0ABR4PPN1</accession>
<protein>
    <submittedName>
        <fullName evidence="1">Ankyrin repeat-containing protein</fullName>
    </submittedName>
</protein>
<name>A0ABR4PPN1_9HELO</name>
<evidence type="ECO:0000313" key="2">
    <source>
        <dbReference type="Proteomes" id="UP001629113"/>
    </source>
</evidence>
<evidence type="ECO:0000313" key="1">
    <source>
        <dbReference type="EMBL" id="KAL3425269.1"/>
    </source>
</evidence>
<reference evidence="1 2" key="1">
    <citation type="submission" date="2024-06" db="EMBL/GenBank/DDBJ databases">
        <title>Complete genome of Phlyctema vagabunda strain 19-DSS-EL-015.</title>
        <authorList>
            <person name="Fiorenzani C."/>
        </authorList>
    </citation>
    <scope>NUCLEOTIDE SEQUENCE [LARGE SCALE GENOMIC DNA]</scope>
    <source>
        <strain evidence="1 2">19-DSS-EL-015</strain>
    </source>
</reference>
<dbReference type="EMBL" id="JBFCZG010000002">
    <property type="protein sequence ID" value="KAL3425269.1"/>
    <property type="molecule type" value="Genomic_DNA"/>
</dbReference>
<comment type="caution">
    <text evidence="1">The sequence shown here is derived from an EMBL/GenBank/DDBJ whole genome shotgun (WGS) entry which is preliminary data.</text>
</comment>
<proteinExistence type="predicted"/>